<gene>
    <name evidence="1" type="ORF">E2C01_081136</name>
</gene>
<comment type="caution">
    <text evidence="1">The sequence shown here is derived from an EMBL/GenBank/DDBJ whole genome shotgun (WGS) entry which is preliminary data.</text>
</comment>
<reference evidence="1 2" key="1">
    <citation type="submission" date="2019-05" db="EMBL/GenBank/DDBJ databases">
        <title>Another draft genome of Portunus trituberculatus and its Hox gene families provides insights of decapod evolution.</title>
        <authorList>
            <person name="Jeong J.-H."/>
            <person name="Song I."/>
            <person name="Kim S."/>
            <person name="Choi T."/>
            <person name="Kim D."/>
            <person name="Ryu S."/>
            <person name="Kim W."/>
        </authorList>
    </citation>
    <scope>NUCLEOTIDE SEQUENCE [LARGE SCALE GENOMIC DNA]</scope>
    <source>
        <tissue evidence="1">Muscle</tissue>
    </source>
</reference>
<name>A0A5B7IVG2_PORTR</name>
<dbReference type="AlphaFoldDB" id="A0A5B7IVG2"/>
<evidence type="ECO:0000313" key="1">
    <source>
        <dbReference type="EMBL" id="MPC86313.1"/>
    </source>
</evidence>
<keyword evidence="2" id="KW-1185">Reference proteome</keyword>
<evidence type="ECO:0000313" key="2">
    <source>
        <dbReference type="Proteomes" id="UP000324222"/>
    </source>
</evidence>
<organism evidence="1 2">
    <name type="scientific">Portunus trituberculatus</name>
    <name type="common">Swimming crab</name>
    <name type="synonym">Neptunus trituberculatus</name>
    <dbReference type="NCBI Taxonomy" id="210409"/>
    <lineage>
        <taxon>Eukaryota</taxon>
        <taxon>Metazoa</taxon>
        <taxon>Ecdysozoa</taxon>
        <taxon>Arthropoda</taxon>
        <taxon>Crustacea</taxon>
        <taxon>Multicrustacea</taxon>
        <taxon>Malacostraca</taxon>
        <taxon>Eumalacostraca</taxon>
        <taxon>Eucarida</taxon>
        <taxon>Decapoda</taxon>
        <taxon>Pleocyemata</taxon>
        <taxon>Brachyura</taxon>
        <taxon>Eubrachyura</taxon>
        <taxon>Portunoidea</taxon>
        <taxon>Portunidae</taxon>
        <taxon>Portuninae</taxon>
        <taxon>Portunus</taxon>
    </lineage>
</organism>
<protein>
    <submittedName>
        <fullName evidence="1">Uncharacterized protein</fullName>
    </submittedName>
</protein>
<dbReference type="Proteomes" id="UP000324222">
    <property type="component" value="Unassembled WGS sequence"/>
</dbReference>
<accession>A0A5B7IVG2</accession>
<dbReference type="EMBL" id="VSRR010071092">
    <property type="protein sequence ID" value="MPC86313.1"/>
    <property type="molecule type" value="Genomic_DNA"/>
</dbReference>
<proteinExistence type="predicted"/>
<sequence length="89" mass="10105">MSQSESQLPTIPCTPFDLPHIQTLTAQHSVTPYFTSPCSAIIFFKDSSSCEDIFCSFLPTRSWISQYLATHLQERKQPCQDTLESLFSI</sequence>